<comment type="caution">
    <text evidence="1">The sequence shown here is derived from an EMBL/GenBank/DDBJ whole genome shotgun (WGS) entry which is preliminary data.</text>
</comment>
<organism evidence="1 2">
    <name type="scientific">Flagellimonas sediminis</name>
    <dbReference type="NCBI Taxonomy" id="2696468"/>
    <lineage>
        <taxon>Bacteria</taxon>
        <taxon>Pseudomonadati</taxon>
        <taxon>Bacteroidota</taxon>
        <taxon>Flavobacteriia</taxon>
        <taxon>Flavobacteriales</taxon>
        <taxon>Flavobacteriaceae</taxon>
        <taxon>Flagellimonas</taxon>
    </lineage>
</organism>
<accession>A0A6I5KZC3</accession>
<protein>
    <submittedName>
        <fullName evidence="1">Uncharacterized protein</fullName>
    </submittedName>
</protein>
<gene>
    <name evidence="1" type="ORF">GTK07_18430</name>
</gene>
<dbReference type="RefSeq" id="WP_127025111.1">
    <property type="nucleotide sequence ID" value="NZ_JAAAMI010000015.1"/>
</dbReference>
<sequence>MKVKLSDIFVKRDDRSLYSIQELVNLDIKADFVERLSQHFQIPYRPNRTKEHNLCYANSPLIRFEYKTTFSEADIINHLYHTLNQKKYHIDMEEITF</sequence>
<name>A0A6I5KZC3_9FLAO</name>
<dbReference type="EMBL" id="JAAAMI010000015">
    <property type="protein sequence ID" value="NDV45305.1"/>
    <property type="molecule type" value="Genomic_DNA"/>
</dbReference>
<proteinExistence type="predicted"/>
<dbReference type="AlphaFoldDB" id="A0A6I5KZC3"/>
<reference evidence="1 2" key="1">
    <citation type="submission" date="2020-01" db="EMBL/GenBank/DDBJ databases">
        <title>Muricauda sediminis sp.nov. 40Bstr401.</title>
        <authorList>
            <person name="Xue Z."/>
            <person name="Zhu S."/>
            <person name="Ren N."/>
            <person name="Chen T."/>
            <person name="Chen X."/>
            <person name="Chen J."/>
            <person name="Yang J."/>
        </authorList>
    </citation>
    <scope>NUCLEOTIDE SEQUENCE [LARGE SCALE GENOMIC DNA]</scope>
    <source>
        <strain evidence="1 2">40Bstr401</strain>
    </source>
</reference>
<dbReference type="Proteomes" id="UP000468707">
    <property type="component" value="Unassembled WGS sequence"/>
</dbReference>
<evidence type="ECO:0000313" key="2">
    <source>
        <dbReference type="Proteomes" id="UP000468707"/>
    </source>
</evidence>
<keyword evidence="2" id="KW-1185">Reference proteome</keyword>
<evidence type="ECO:0000313" key="1">
    <source>
        <dbReference type="EMBL" id="NDV45305.1"/>
    </source>
</evidence>